<evidence type="ECO:0000256" key="1">
    <source>
        <dbReference type="ARBA" id="ARBA00011738"/>
    </source>
</evidence>
<dbReference type="Gene3D" id="3.60.15.10">
    <property type="entry name" value="Ribonuclease Z/Hydroxyacylglutathione hydrolase-like"/>
    <property type="match status" value="1"/>
</dbReference>
<keyword evidence="6 8" id="KW-0378">Hydrolase</keyword>
<feature type="binding site" evidence="8">
    <location>
        <position position="68"/>
    </location>
    <ligand>
        <name>Zn(2+)</name>
        <dbReference type="ChEBI" id="CHEBI:29105"/>
        <label>2</label>
        <note>catalytic</note>
    </ligand>
</feature>
<keyword evidence="7 8" id="KW-0862">Zinc</keyword>
<dbReference type="RefSeq" id="WP_379869085.1">
    <property type="nucleotide sequence ID" value="NZ_JBHTBH010000002.1"/>
</dbReference>
<gene>
    <name evidence="8" type="primary">rnz</name>
    <name evidence="10" type="ORF">ACFQRF_04455</name>
</gene>
<keyword evidence="4 8" id="KW-0479">Metal-binding</keyword>
<dbReference type="CDD" id="cd07717">
    <property type="entry name" value="RNaseZ_ZiPD-like_MBL-fold"/>
    <property type="match status" value="1"/>
</dbReference>
<dbReference type="SUPFAM" id="SSF56281">
    <property type="entry name" value="Metallo-hydrolase/oxidoreductase"/>
    <property type="match status" value="1"/>
</dbReference>
<dbReference type="PANTHER" id="PTHR46018:SF2">
    <property type="entry name" value="ZINC PHOSPHODIESTERASE ELAC PROTEIN 1"/>
    <property type="match status" value="1"/>
</dbReference>
<evidence type="ECO:0000256" key="7">
    <source>
        <dbReference type="ARBA" id="ARBA00022833"/>
    </source>
</evidence>
<dbReference type="EMBL" id="JBHTBH010000002">
    <property type="protein sequence ID" value="MFC7326985.1"/>
    <property type="molecule type" value="Genomic_DNA"/>
</dbReference>
<comment type="cofactor">
    <cofactor evidence="8">
        <name>Zn(2+)</name>
        <dbReference type="ChEBI" id="CHEBI:29105"/>
    </cofactor>
    <text evidence="8">Binds 2 Zn(2+) ions.</text>
</comment>
<dbReference type="SMART" id="SM00849">
    <property type="entry name" value="Lactamase_B"/>
    <property type="match status" value="1"/>
</dbReference>
<comment type="caution">
    <text evidence="10">The sequence shown here is derived from an EMBL/GenBank/DDBJ whole genome shotgun (WGS) entry which is preliminary data.</text>
</comment>
<feature type="binding site" evidence="8">
    <location>
        <position position="63"/>
    </location>
    <ligand>
        <name>Zn(2+)</name>
        <dbReference type="ChEBI" id="CHEBI:29105"/>
        <label>1</label>
        <note>catalytic</note>
    </ligand>
</feature>
<evidence type="ECO:0000256" key="4">
    <source>
        <dbReference type="ARBA" id="ARBA00022723"/>
    </source>
</evidence>
<feature type="binding site" evidence="8">
    <location>
        <position position="65"/>
    </location>
    <ligand>
        <name>Zn(2+)</name>
        <dbReference type="ChEBI" id="CHEBI:29105"/>
        <label>1</label>
        <note>catalytic</note>
    </ligand>
</feature>
<dbReference type="NCBIfam" id="NF000805">
    <property type="entry name" value="PRK00055.2-3"/>
    <property type="match status" value="1"/>
</dbReference>
<dbReference type="EC" id="3.1.26.11" evidence="8"/>
<dbReference type="InterPro" id="IPR036866">
    <property type="entry name" value="RibonucZ/Hydroxyglut_hydro"/>
</dbReference>
<dbReference type="GO" id="GO:0042781">
    <property type="term" value="F:3'-tRNA processing endoribonuclease activity"/>
    <property type="evidence" value="ECO:0007669"/>
    <property type="project" value="UniProtKB-EC"/>
</dbReference>
<reference evidence="11" key="1">
    <citation type="journal article" date="2019" name="Int. J. Syst. Evol. Microbiol.">
        <title>The Global Catalogue of Microorganisms (GCM) 10K type strain sequencing project: providing services to taxonomists for standard genome sequencing and annotation.</title>
        <authorList>
            <consortium name="The Broad Institute Genomics Platform"/>
            <consortium name="The Broad Institute Genome Sequencing Center for Infectious Disease"/>
            <person name="Wu L."/>
            <person name="Ma J."/>
        </authorList>
    </citation>
    <scope>NUCLEOTIDE SEQUENCE [LARGE SCALE GENOMIC DNA]</scope>
    <source>
        <strain evidence="11">CGMCC 4.7382</strain>
    </source>
</reference>
<feature type="active site" description="Proton acceptor" evidence="8">
    <location>
        <position position="67"/>
    </location>
</feature>
<protein>
    <recommendedName>
        <fullName evidence="8">Ribonuclease Z</fullName>
        <shortName evidence="8">RNase Z</shortName>
        <ecNumber evidence="8">3.1.26.11</ecNumber>
    </recommendedName>
    <alternativeName>
        <fullName evidence="8">tRNA 3 endonuclease</fullName>
    </alternativeName>
    <alternativeName>
        <fullName evidence="8">tRNase Z</fullName>
    </alternativeName>
</protein>
<evidence type="ECO:0000313" key="10">
    <source>
        <dbReference type="EMBL" id="MFC7326985.1"/>
    </source>
</evidence>
<feature type="domain" description="Metallo-beta-lactamase" evidence="9">
    <location>
        <begin position="21"/>
        <end position="209"/>
    </location>
</feature>
<feature type="binding site" evidence="8">
    <location>
        <position position="216"/>
    </location>
    <ligand>
        <name>Zn(2+)</name>
        <dbReference type="ChEBI" id="CHEBI:29105"/>
        <label>1</label>
        <note>catalytic</note>
    </ligand>
</feature>
<evidence type="ECO:0000259" key="9">
    <source>
        <dbReference type="SMART" id="SM00849"/>
    </source>
</evidence>
<evidence type="ECO:0000256" key="2">
    <source>
        <dbReference type="ARBA" id="ARBA00022694"/>
    </source>
</evidence>
<dbReference type="PANTHER" id="PTHR46018">
    <property type="entry name" value="ZINC PHOSPHODIESTERASE ELAC PROTEIN 1"/>
    <property type="match status" value="1"/>
</dbReference>
<dbReference type="Proteomes" id="UP001596540">
    <property type="component" value="Unassembled WGS sequence"/>
</dbReference>
<feature type="binding site" evidence="8">
    <location>
        <position position="216"/>
    </location>
    <ligand>
        <name>Zn(2+)</name>
        <dbReference type="ChEBI" id="CHEBI:29105"/>
        <label>2</label>
        <note>catalytic</note>
    </ligand>
</feature>
<evidence type="ECO:0000256" key="6">
    <source>
        <dbReference type="ARBA" id="ARBA00022801"/>
    </source>
</evidence>
<name>A0ABW2KD75_9ACTN</name>
<proteinExistence type="inferred from homology"/>
<comment type="catalytic activity">
    <reaction evidence="8">
        <text>Endonucleolytic cleavage of RNA, removing extra 3' nucleotides from tRNA precursor, generating 3' termini of tRNAs. A 3'-hydroxy group is left at the tRNA terminus and a 5'-phosphoryl group is left at the trailer molecule.</text>
        <dbReference type="EC" id="3.1.26.11"/>
    </reaction>
</comment>
<keyword evidence="5 8" id="KW-0255">Endonuclease</keyword>
<accession>A0ABW2KD75</accession>
<organism evidence="10 11">
    <name type="scientific">Marinactinospora rubrisoli</name>
    <dbReference type="NCBI Taxonomy" id="2715399"/>
    <lineage>
        <taxon>Bacteria</taxon>
        <taxon>Bacillati</taxon>
        <taxon>Actinomycetota</taxon>
        <taxon>Actinomycetes</taxon>
        <taxon>Streptosporangiales</taxon>
        <taxon>Nocardiopsidaceae</taxon>
        <taxon>Marinactinospora</taxon>
    </lineage>
</organism>
<keyword evidence="2 8" id="KW-0819">tRNA processing</keyword>
<dbReference type="InterPro" id="IPR001279">
    <property type="entry name" value="Metallo-B-lactamas"/>
</dbReference>
<comment type="function">
    <text evidence="8">Zinc phosphodiesterase, which displays some tRNA 3'-processing endonuclease activity. Probably involved in tRNA maturation, by removing a 3'-trailer from precursor tRNA.</text>
</comment>
<evidence type="ECO:0000256" key="3">
    <source>
        <dbReference type="ARBA" id="ARBA00022722"/>
    </source>
</evidence>
<feature type="binding site" evidence="8">
    <location>
        <position position="274"/>
    </location>
    <ligand>
        <name>Zn(2+)</name>
        <dbReference type="ChEBI" id="CHEBI:29105"/>
        <label>2</label>
        <note>catalytic</note>
    </ligand>
</feature>
<comment type="subunit">
    <text evidence="1 8">Homodimer.</text>
</comment>
<feature type="binding site" evidence="8">
    <location>
        <position position="148"/>
    </location>
    <ligand>
        <name>Zn(2+)</name>
        <dbReference type="ChEBI" id="CHEBI:29105"/>
        <label>1</label>
        <note>catalytic</note>
    </ligand>
</feature>
<evidence type="ECO:0000313" key="11">
    <source>
        <dbReference type="Proteomes" id="UP001596540"/>
    </source>
</evidence>
<evidence type="ECO:0000256" key="8">
    <source>
        <dbReference type="HAMAP-Rule" id="MF_01818"/>
    </source>
</evidence>
<feature type="binding site" evidence="8">
    <location>
        <position position="67"/>
    </location>
    <ligand>
        <name>Zn(2+)</name>
        <dbReference type="ChEBI" id="CHEBI:29105"/>
        <label>2</label>
        <note>catalytic</note>
    </ligand>
</feature>
<keyword evidence="11" id="KW-1185">Reference proteome</keyword>
<comment type="similarity">
    <text evidence="8">Belongs to the RNase Z family.</text>
</comment>
<evidence type="ECO:0000256" key="5">
    <source>
        <dbReference type="ARBA" id="ARBA00022759"/>
    </source>
</evidence>
<dbReference type="Pfam" id="PF12706">
    <property type="entry name" value="Lactamase_B_2"/>
    <property type="match status" value="1"/>
</dbReference>
<dbReference type="HAMAP" id="MF_01818">
    <property type="entry name" value="RNase_Z_BN"/>
    <property type="match status" value="1"/>
</dbReference>
<sequence>MSTRELVVLGTSSAVPTKRRNHNGYLLRWDAHGILFDPGEGTQRQMRYAGLSAHDVTRICVTHFHGDHCLGLPGVVQRIARDRVRHPVRVAFPAAGRRYWERLRLASEFARPGAFGRGDVLVAQPVEGARARLDGEDDLTVTALPLEHSVPTYGYRVAEPDGVRMLAGRLAERGVRGPDVGRLRAGETVVDASGARLERADFSEVRPGQVFAFVMDTAVCDNAVRLAEGADLLVIESTYLDAEAALAAEYRHLTAGQAGRIAADAGVRRLVLTHLSERYGADDEPRFVAEAARHFDGAITLAADLDRIAVPPRRR</sequence>
<keyword evidence="3 8" id="KW-0540">Nuclease</keyword>
<dbReference type="InterPro" id="IPR013471">
    <property type="entry name" value="RNase_Z/BN"/>
</dbReference>